<evidence type="ECO:0000313" key="3">
    <source>
        <dbReference type="Proteomes" id="UP000006898"/>
    </source>
</evidence>
<dbReference type="AlphaFoldDB" id="D5MFJ4"/>
<dbReference type="KEGG" id="mox:DAMO_1465"/>
<dbReference type="EMBL" id="FP565575">
    <property type="protein sequence ID" value="CBE68525.1"/>
    <property type="molecule type" value="Genomic_DNA"/>
</dbReference>
<dbReference type="STRING" id="671143.DAMO_1465"/>
<name>D5MFJ4_METO1</name>
<dbReference type="Proteomes" id="UP000006898">
    <property type="component" value="Chromosome"/>
</dbReference>
<dbReference type="PROSITE" id="PS51257">
    <property type="entry name" value="PROKAR_LIPOPROTEIN"/>
    <property type="match status" value="1"/>
</dbReference>
<proteinExistence type="predicted"/>
<evidence type="ECO:0008006" key="4">
    <source>
        <dbReference type="Google" id="ProtNLM"/>
    </source>
</evidence>
<dbReference type="PATRIC" id="fig|671143.5.peg.1287"/>
<dbReference type="eggNOG" id="COG0501">
    <property type="taxonomic scope" value="Bacteria"/>
</dbReference>
<feature type="chain" id="PRO_5003074547" description="Peptidase M48 domain-containing protein" evidence="1">
    <location>
        <begin position="24"/>
        <end position="214"/>
    </location>
</feature>
<dbReference type="HOGENOM" id="CLU_1286858_0_0_0"/>
<protein>
    <recommendedName>
        <fullName evidence="4">Peptidase M48 domain-containing protein</fullName>
    </recommendedName>
</protein>
<evidence type="ECO:0000313" key="2">
    <source>
        <dbReference type="EMBL" id="CBE68525.1"/>
    </source>
</evidence>
<sequence>MKCRFRSVVLLTVVALTACRTGAGLPVVSAPDERLRVERSAQTLLKTLPSSVTRRSFTFQIVSDDRASAWNIAPGIIYISQATANDASDDELTQLIAHSIGHDLLAHPVVDTDPSDARQAAEKVAIAVVPGGILLAGIVEGITRNNDYTLAQEIDAERNGLRLWLHSGRTCATWISLRRTQKARSSSWHEPVKDITPPFDDLTATAQEECVGQR</sequence>
<keyword evidence="1" id="KW-0732">Signal</keyword>
<gene>
    <name evidence="2" type="ORF">DAMO_1465</name>
</gene>
<accession>D5MFJ4</accession>
<organism evidence="2 3">
    <name type="scientific">Methylomirabilis oxygeniifera</name>
    <dbReference type="NCBI Taxonomy" id="671143"/>
    <lineage>
        <taxon>Bacteria</taxon>
        <taxon>Candidatus Methylomirabilota</taxon>
        <taxon>Candidatus Methylomirabilia</taxon>
        <taxon>Candidatus Methylomirabilales</taxon>
        <taxon>Candidatus Methylomirabilaceae</taxon>
        <taxon>Candidatus Methylomirabilis</taxon>
    </lineage>
</organism>
<feature type="signal peptide" evidence="1">
    <location>
        <begin position="1"/>
        <end position="23"/>
    </location>
</feature>
<reference evidence="2 3" key="1">
    <citation type="journal article" date="2010" name="Nature">
        <title>Nitrite-driven anaerobic methane oxidation by oxygenic bacteria.</title>
        <authorList>
            <person name="Ettwig K.F."/>
            <person name="Butler M.K."/>
            <person name="Le Paslier D."/>
            <person name="Pelletier E."/>
            <person name="Mangenot S."/>
            <person name="Kuypers M.M.M."/>
            <person name="Schreiber F."/>
            <person name="Dutilh B.E."/>
            <person name="Zedelius J."/>
            <person name="de Beer D."/>
            <person name="Gloerich J."/>
            <person name="Wessels H.J.C.T."/>
            <person name="van Allen T."/>
            <person name="Luesken F."/>
            <person name="Wu M."/>
            <person name="van de Pas-Schoonen K.T."/>
            <person name="Op den Camp H.J.M."/>
            <person name="Janssen-Megens E.M."/>
            <person name="Francoijs K-J."/>
            <person name="Stunnenberg H."/>
            <person name="Weissenbach J."/>
            <person name="Jetten M.S.M."/>
            <person name="Strous M."/>
        </authorList>
    </citation>
    <scope>NUCLEOTIDE SEQUENCE [LARGE SCALE GENOMIC DNA]</scope>
</reference>
<evidence type="ECO:0000256" key="1">
    <source>
        <dbReference type="SAM" id="SignalP"/>
    </source>
</evidence>